<dbReference type="EMBL" id="BDSP01000096">
    <property type="protein sequence ID" value="GAX15760.1"/>
    <property type="molecule type" value="Genomic_DNA"/>
</dbReference>
<sequence>METTSKRPVDCEGEAASNKRPALANNHAVIVPDGADRDESVHHVPLGSDEVVTTADLNRTPKPGEEDVSAEDRTSKDYYFDSYAHHAIHEEMLKDDVRTKTYQMAIMDNKHLFQDKIILDVGCGTGILSMFAAQAGAKHVYAVDCSSIIDQARKIVERNGFADKITLIKGKVEEIDLPVDHVDIIVSEWMGYMLLYESMLDTVIYARDRWLIPNGIIFPDKAVLFMAGVEDGSVKRERFDYWHDVYGFDMTPIKEIAITEPVVDVIDPKAIVTNAVPILRLDILTCKKEDLEFTAKFRLQAHRDDYIHGFVTYFECAFSQIHKPIGFTTAPFARYTHWKQTILYLEDTITVCAGESCEGEISCQPNRRNPRDLDIGLNLRFKGRYSNCDKSIKFRLR</sequence>
<gene>
    <name evidence="10" type="ORF">FisN_3Lh200</name>
</gene>
<accession>A0A1Z5JP10</accession>
<evidence type="ECO:0000259" key="8">
    <source>
        <dbReference type="Pfam" id="PF13649"/>
    </source>
</evidence>
<dbReference type="Pfam" id="PF13649">
    <property type="entry name" value="Methyltransf_25"/>
    <property type="match status" value="1"/>
</dbReference>
<comment type="caution">
    <text evidence="10">The sequence shown here is derived from an EMBL/GenBank/DDBJ whole genome shotgun (WGS) entry which is preliminary data.</text>
</comment>
<dbReference type="Gene3D" id="2.70.160.11">
    <property type="entry name" value="Hnrnp arginine n-methyltransferase1"/>
    <property type="match status" value="1"/>
</dbReference>
<dbReference type="CDD" id="cd02440">
    <property type="entry name" value="AdoMet_MTases"/>
    <property type="match status" value="1"/>
</dbReference>
<evidence type="ECO:0000256" key="5">
    <source>
        <dbReference type="ARBA" id="ARBA00023242"/>
    </source>
</evidence>
<dbReference type="Pfam" id="PF22528">
    <property type="entry name" value="PRMT_C"/>
    <property type="match status" value="1"/>
</dbReference>
<feature type="compositionally biased region" description="Basic and acidic residues" evidence="7">
    <location>
        <begin position="1"/>
        <end position="10"/>
    </location>
</feature>
<evidence type="ECO:0000256" key="2">
    <source>
        <dbReference type="ARBA" id="ARBA00022603"/>
    </source>
</evidence>
<organism evidence="10 11">
    <name type="scientific">Fistulifera solaris</name>
    <name type="common">Oleaginous diatom</name>
    <dbReference type="NCBI Taxonomy" id="1519565"/>
    <lineage>
        <taxon>Eukaryota</taxon>
        <taxon>Sar</taxon>
        <taxon>Stramenopiles</taxon>
        <taxon>Ochrophyta</taxon>
        <taxon>Bacillariophyta</taxon>
        <taxon>Bacillariophyceae</taxon>
        <taxon>Bacillariophycidae</taxon>
        <taxon>Naviculales</taxon>
        <taxon>Naviculaceae</taxon>
        <taxon>Fistulifera</taxon>
    </lineage>
</organism>
<feature type="domain" description="Methyltransferase" evidence="8">
    <location>
        <begin position="118"/>
        <end position="215"/>
    </location>
</feature>
<proteinExistence type="predicted"/>
<dbReference type="PANTHER" id="PTHR11006">
    <property type="entry name" value="PROTEIN ARGININE N-METHYLTRANSFERASE"/>
    <property type="match status" value="1"/>
</dbReference>
<dbReference type="GO" id="GO:0032259">
    <property type="term" value="P:methylation"/>
    <property type="evidence" value="ECO:0007669"/>
    <property type="project" value="UniProtKB-KW"/>
</dbReference>
<dbReference type="InterPro" id="IPR029063">
    <property type="entry name" value="SAM-dependent_MTases_sf"/>
</dbReference>
<dbReference type="FunFam" id="2.70.160.11:FF:000001">
    <property type="entry name" value="Blast:Protein arginine N-methyltransferase 1"/>
    <property type="match status" value="1"/>
</dbReference>
<keyword evidence="2 6" id="KW-0489">Methyltransferase</keyword>
<dbReference type="GO" id="GO:0035242">
    <property type="term" value="F:protein-arginine omega-N asymmetric methyltransferase activity"/>
    <property type="evidence" value="ECO:0007669"/>
    <property type="project" value="UniProtKB-EC"/>
</dbReference>
<keyword evidence="11" id="KW-1185">Reference proteome</keyword>
<evidence type="ECO:0000313" key="11">
    <source>
        <dbReference type="Proteomes" id="UP000198406"/>
    </source>
</evidence>
<dbReference type="EC" id="2.1.1.319" evidence="10"/>
<name>A0A1Z5JP10_FISSO</name>
<dbReference type="GO" id="GO:0042054">
    <property type="term" value="F:histone methyltransferase activity"/>
    <property type="evidence" value="ECO:0007669"/>
    <property type="project" value="TreeGrafter"/>
</dbReference>
<dbReference type="OrthoDB" id="7848332at2759"/>
<dbReference type="AlphaFoldDB" id="A0A1Z5JP10"/>
<dbReference type="InterPro" id="IPR055135">
    <property type="entry name" value="PRMT_dom"/>
</dbReference>
<dbReference type="InterPro" id="IPR025799">
    <property type="entry name" value="Arg_MeTrfase"/>
</dbReference>
<feature type="domain" description="Protein arginine N-methyltransferase" evidence="9">
    <location>
        <begin position="220"/>
        <end position="383"/>
    </location>
</feature>
<dbReference type="SUPFAM" id="SSF53335">
    <property type="entry name" value="S-adenosyl-L-methionine-dependent methyltransferases"/>
    <property type="match status" value="1"/>
</dbReference>
<reference evidence="10 11" key="1">
    <citation type="journal article" date="2015" name="Plant Cell">
        <title>Oil accumulation by the oleaginous diatom Fistulifera solaris as revealed by the genome and transcriptome.</title>
        <authorList>
            <person name="Tanaka T."/>
            <person name="Maeda Y."/>
            <person name="Veluchamy A."/>
            <person name="Tanaka M."/>
            <person name="Abida H."/>
            <person name="Marechal E."/>
            <person name="Bowler C."/>
            <person name="Muto M."/>
            <person name="Sunaga Y."/>
            <person name="Tanaka M."/>
            <person name="Yoshino T."/>
            <person name="Taniguchi T."/>
            <person name="Fukuda Y."/>
            <person name="Nemoto M."/>
            <person name="Matsumoto M."/>
            <person name="Wong P.S."/>
            <person name="Aburatani S."/>
            <person name="Fujibuchi W."/>
        </authorList>
    </citation>
    <scope>NUCLEOTIDE SEQUENCE [LARGE SCALE GENOMIC DNA]</scope>
    <source>
        <strain evidence="10 11">JPCC DA0580</strain>
    </source>
</reference>
<dbReference type="InterPro" id="IPR041698">
    <property type="entry name" value="Methyltransf_25"/>
</dbReference>
<dbReference type="PANTHER" id="PTHR11006:SF53">
    <property type="entry name" value="PROTEIN ARGININE N-METHYLTRANSFERASE 3"/>
    <property type="match status" value="1"/>
</dbReference>
<dbReference type="GO" id="GO:0005634">
    <property type="term" value="C:nucleus"/>
    <property type="evidence" value="ECO:0007669"/>
    <property type="project" value="UniProtKB-SubCell"/>
</dbReference>
<evidence type="ECO:0000256" key="6">
    <source>
        <dbReference type="PROSITE-ProRule" id="PRU01015"/>
    </source>
</evidence>
<dbReference type="PROSITE" id="PS51678">
    <property type="entry name" value="SAM_MT_PRMT"/>
    <property type="match status" value="1"/>
</dbReference>
<keyword evidence="3 6" id="KW-0808">Transferase</keyword>
<protein>
    <submittedName>
        <fullName evidence="10">Type I protein arginine methyltransferase</fullName>
        <ecNumber evidence="10">2.1.1.319</ecNumber>
    </submittedName>
</protein>
<evidence type="ECO:0000259" key="9">
    <source>
        <dbReference type="Pfam" id="PF22528"/>
    </source>
</evidence>
<evidence type="ECO:0000256" key="4">
    <source>
        <dbReference type="ARBA" id="ARBA00022691"/>
    </source>
</evidence>
<feature type="region of interest" description="Disordered" evidence="7">
    <location>
        <begin position="1"/>
        <end position="25"/>
    </location>
</feature>
<evidence type="ECO:0000313" key="10">
    <source>
        <dbReference type="EMBL" id="GAX15760.1"/>
    </source>
</evidence>
<dbReference type="FunCoup" id="A0A1Z5JP10">
    <property type="interactions" value="586"/>
</dbReference>
<keyword evidence="4 6" id="KW-0949">S-adenosyl-L-methionine</keyword>
<evidence type="ECO:0000256" key="7">
    <source>
        <dbReference type="SAM" id="MobiDB-lite"/>
    </source>
</evidence>
<dbReference type="FunFam" id="3.40.50.150:FF:000116">
    <property type="entry name" value="probable protein arginine N-methyltransferase 1"/>
    <property type="match status" value="1"/>
</dbReference>
<dbReference type="Proteomes" id="UP000198406">
    <property type="component" value="Unassembled WGS sequence"/>
</dbReference>
<dbReference type="InParanoid" id="A0A1Z5JP10"/>
<evidence type="ECO:0000256" key="1">
    <source>
        <dbReference type="ARBA" id="ARBA00004123"/>
    </source>
</evidence>
<evidence type="ECO:0000256" key="3">
    <source>
        <dbReference type="ARBA" id="ARBA00022679"/>
    </source>
</evidence>
<dbReference type="Gene3D" id="3.40.50.150">
    <property type="entry name" value="Vaccinia Virus protein VP39"/>
    <property type="match status" value="1"/>
</dbReference>
<keyword evidence="5" id="KW-0539">Nucleus</keyword>
<comment type="subcellular location">
    <subcellularLocation>
        <location evidence="1">Nucleus</location>
    </subcellularLocation>
</comment>